<dbReference type="InterPro" id="IPR050585">
    <property type="entry name" value="Xaa-Pro_dipeptidyl-ppase/CocE"/>
</dbReference>
<dbReference type="InterPro" id="IPR029058">
    <property type="entry name" value="AB_hydrolase_fold"/>
</dbReference>
<dbReference type="AlphaFoldDB" id="A0A919XDL5"/>
<dbReference type="PANTHER" id="PTHR43056">
    <property type="entry name" value="PEPTIDASE S9 PROLYL OLIGOPEPTIDASE"/>
    <property type="match status" value="1"/>
</dbReference>
<dbReference type="SMART" id="SM00939">
    <property type="entry name" value="PepX_C"/>
    <property type="match status" value="1"/>
</dbReference>
<keyword evidence="1" id="KW-0378">Hydrolase</keyword>
<dbReference type="Gene3D" id="2.60.120.260">
    <property type="entry name" value="Galactose-binding domain-like"/>
    <property type="match status" value="1"/>
</dbReference>
<dbReference type="EMBL" id="BORQ01000001">
    <property type="protein sequence ID" value="GIO29714.1"/>
    <property type="molecule type" value="Genomic_DNA"/>
</dbReference>
<evidence type="ECO:0000259" key="2">
    <source>
        <dbReference type="SMART" id="SM00939"/>
    </source>
</evidence>
<reference evidence="3" key="1">
    <citation type="submission" date="2021-03" db="EMBL/GenBank/DDBJ databases">
        <title>Antimicrobial resistance genes in bacteria isolated from Japanese honey, and their potential for conferring macrolide and lincosamide resistance in the American foulbrood pathogen Paenibacillus larvae.</title>
        <authorList>
            <person name="Okamoto M."/>
            <person name="Kumagai M."/>
            <person name="Kanamori H."/>
            <person name="Takamatsu D."/>
        </authorList>
    </citation>
    <scope>NUCLEOTIDE SEQUENCE</scope>
    <source>
        <strain evidence="3">J2TS6</strain>
    </source>
</reference>
<evidence type="ECO:0000313" key="3">
    <source>
        <dbReference type="EMBL" id="GIO29714.1"/>
    </source>
</evidence>
<sequence>MKLESVESMQIDWDVPIEMDDGAIVYADVFRPAMPGKYPVILSHGVYGKGLPIQRFRHRLFQLVNTTPNKSVGDVFGADLADAVVPNTSMEIDEDDYRVWEVVNPTDWVPHGYVVVRVDSRGSGSSPGRLDPLCPREIEDYAACIEWSGVQSWSNGRVGLCGKSYYAMSQWLVAAKKPSHLAAICVWHGWSDWYRDATRHGGIMYQFWENFWYPQLALPVQHGIGPEAGFNPHSSRPIAGNTALDSDTLARNRADIVNDIRTHPFEDEHYYKVRTPQLDQITVPVLASADWSDHDLHLRGTIRGFEKISSKNKWLEIHAGGQFDDEASVDLQRRFFDYHLKETQNNWDDQSPVQLALRKADGSSATVEASAWPIPGTEWRPYYFDFSTHSLEINEPAAASQVSYKADGDGVTVYSQAMTEDTTIVGPVSAALWMSSTTADADLFLVLNAVGPDGELVELRDHRAGLTPMTVGWLRASHRALDPERSTPWQPYHTHTSSEPLVPGQIYKVDVELRPTSLLLPAGYRLCLTIKGNGPAHNDPVDRPAQIFNNTVTVYNAPDMKSQLLIPVVPMHNDHLGENL</sequence>
<protein>
    <submittedName>
        <fullName evidence="3">Peptidase S15</fullName>
    </submittedName>
</protein>
<proteinExistence type="predicted"/>
<accession>A0A919XDL5</accession>
<feature type="domain" description="Xaa-Pro dipeptidyl-peptidase C-terminal" evidence="2">
    <location>
        <begin position="333"/>
        <end position="565"/>
    </location>
</feature>
<dbReference type="SUPFAM" id="SSF49785">
    <property type="entry name" value="Galactose-binding domain-like"/>
    <property type="match status" value="1"/>
</dbReference>
<comment type="caution">
    <text evidence="3">The sequence shown here is derived from an EMBL/GenBank/DDBJ whole genome shotgun (WGS) entry which is preliminary data.</text>
</comment>
<dbReference type="InterPro" id="IPR013736">
    <property type="entry name" value="Xaa-Pro_dipept_C"/>
</dbReference>
<dbReference type="Proteomes" id="UP000679779">
    <property type="component" value="Unassembled WGS sequence"/>
</dbReference>
<gene>
    <name evidence="3" type="ORF">J2TS6_08550</name>
</gene>
<dbReference type="Pfam" id="PF08530">
    <property type="entry name" value="PepX_C"/>
    <property type="match status" value="1"/>
</dbReference>
<dbReference type="Pfam" id="PF02129">
    <property type="entry name" value="Peptidase_S15"/>
    <property type="match status" value="1"/>
</dbReference>
<dbReference type="GO" id="GO:0008239">
    <property type="term" value="F:dipeptidyl-peptidase activity"/>
    <property type="evidence" value="ECO:0007669"/>
    <property type="project" value="InterPro"/>
</dbReference>
<dbReference type="InterPro" id="IPR000383">
    <property type="entry name" value="Xaa-Pro-like_dom"/>
</dbReference>
<keyword evidence="4" id="KW-1185">Reference proteome</keyword>
<dbReference type="Gene3D" id="1.10.3020.20">
    <property type="match status" value="1"/>
</dbReference>
<evidence type="ECO:0000256" key="1">
    <source>
        <dbReference type="ARBA" id="ARBA00022801"/>
    </source>
</evidence>
<dbReference type="PANTHER" id="PTHR43056:SF10">
    <property type="entry name" value="COCE_NOND FAMILY, PUTATIVE (AFU_ORTHOLOGUE AFUA_7G00600)-RELATED"/>
    <property type="match status" value="1"/>
</dbReference>
<dbReference type="InterPro" id="IPR008979">
    <property type="entry name" value="Galactose-bd-like_sf"/>
</dbReference>
<dbReference type="Gene3D" id="3.40.50.1820">
    <property type="entry name" value="alpha/beta hydrolase"/>
    <property type="match status" value="1"/>
</dbReference>
<dbReference type="NCBIfam" id="TIGR00976">
    <property type="entry name" value="CocE_NonD"/>
    <property type="match status" value="1"/>
</dbReference>
<dbReference type="SUPFAM" id="SSF53474">
    <property type="entry name" value="alpha/beta-Hydrolases"/>
    <property type="match status" value="1"/>
</dbReference>
<dbReference type="RefSeq" id="WP_160037617.1">
    <property type="nucleotide sequence ID" value="NZ_BORQ01000001.1"/>
</dbReference>
<name>A0A919XDL5_9BACL</name>
<organism evidence="3 4">
    <name type="scientific">Paenibacillus albilobatus</name>
    <dbReference type="NCBI Taxonomy" id="2716884"/>
    <lineage>
        <taxon>Bacteria</taxon>
        <taxon>Bacillati</taxon>
        <taxon>Bacillota</taxon>
        <taxon>Bacilli</taxon>
        <taxon>Bacillales</taxon>
        <taxon>Paenibacillaceae</taxon>
        <taxon>Paenibacillus</taxon>
    </lineage>
</organism>
<evidence type="ECO:0000313" key="4">
    <source>
        <dbReference type="Proteomes" id="UP000679779"/>
    </source>
</evidence>
<dbReference type="InterPro" id="IPR005674">
    <property type="entry name" value="CocE/Ser_esterase"/>
</dbReference>